<dbReference type="PANTHER" id="PTHR34109:SF1">
    <property type="entry name" value="VOC DOMAIN-CONTAINING PROTEIN"/>
    <property type="match status" value="1"/>
</dbReference>
<evidence type="ECO:0000313" key="2">
    <source>
        <dbReference type="EMBL" id="RAK56468.1"/>
    </source>
</evidence>
<evidence type="ECO:0000313" key="3">
    <source>
        <dbReference type="Proteomes" id="UP000249725"/>
    </source>
</evidence>
<name>A0A328AU50_9CAUL</name>
<keyword evidence="3" id="KW-1185">Reference proteome</keyword>
<dbReference type="EMBL" id="QFYR01000001">
    <property type="protein sequence ID" value="RAK56468.1"/>
    <property type="molecule type" value="Genomic_DNA"/>
</dbReference>
<dbReference type="InterPro" id="IPR037523">
    <property type="entry name" value="VOC_core"/>
</dbReference>
<accession>A0A328AU50</accession>
<protein>
    <submittedName>
        <fullName evidence="2">VOC family protein</fullName>
    </submittedName>
</protein>
<organism evidence="2 3">
    <name type="scientific">Phenylobacterium deserti</name>
    <dbReference type="NCBI Taxonomy" id="1914756"/>
    <lineage>
        <taxon>Bacteria</taxon>
        <taxon>Pseudomonadati</taxon>
        <taxon>Pseudomonadota</taxon>
        <taxon>Alphaproteobacteria</taxon>
        <taxon>Caulobacterales</taxon>
        <taxon>Caulobacteraceae</taxon>
        <taxon>Phenylobacterium</taxon>
    </lineage>
</organism>
<feature type="domain" description="VOC" evidence="1">
    <location>
        <begin position="17"/>
        <end position="140"/>
    </location>
</feature>
<dbReference type="RefSeq" id="WP_111512819.1">
    <property type="nucleotide sequence ID" value="NZ_QFYR01000001.1"/>
</dbReference>
<dbReference type="PROSITE" id="PS51819">
    <property type="entry name" value="VOC"/>
    <property type="match status" value="1"/>
</dbReference>
<dbReference type="InterPro" id="IPR029068">
    <property type="entry name" value="Glyas_Bleomycin-R_OHBP_Dase"/>
</dbReference>
<dbReference type="Pfam" id="PF00903">
    <property type="entry name" value="Glyoxalase"/>
    <property type="match status" value="1"/>
</dbReference>
<dbReference type="PANTHER" id="PTHR34109">
    <property type="entry name" value="BNAUNNG04460D PROTEIN-RELATED"/>
    <property type="match status" value="1"/>
</dbReference>
<proteinExistence type="predicted"/>
<dbReference type="CDD" id="cd07246">
    <property type="entry name" value="VOC_like"/>
    <property type="match status" value="1"/>
</dbReference>
<evidence type="ECO:0000259" key="1">
    <source>
        <dbReference type="PROSITE" id="PS51819"/>
    </source>
</evidence>
<dbReference type="Gene3D" id="3.30.720.120">
    <property type="match status" value="1"/>
</dbReference>
<dbReference type="OrthoDB" id="9795306at2"/>
<dbReference type="SUPFAM" id="SSF54593">
    <property type="entry name" value="Glyoxalase/Bleomycin resistance protein/Dihydroxybiphenyl dioxygenase"/>
    <property type="match status" value="1"/>
</dbReference>
<comment type="caution">
    <text evidence="2">The sequence shown here is derived from an EMBL/GenBank/DDBJ whole genome shotgun (WGS) entry which is preliminary data.</text>
</comment>
<reference evidence="3" key="1">
    <citation type="submission" date="2018-05" db="EMBL/GenBank/DDBJ databases">
        <authorList>
            <person name="Li X."/>
        </authorList>
    </citation>
    <scope>NUCLEOTIDE SEQUENCE [LARGE SCALE GENOMIC DNA]</scope>
    <source>
        <strain evidence="3">YIM 73061</strain>
    </source>
</reference>
<gene>
    <name evidence="2" type="ORF">DJ018_00325</name>
</gene>
<dbReference type="Gene3D" id="3.30.720.110">
    <property type="match status" value="1"/>
</dbReference>
<dbReference type="AlphaFoldDB" id="A0A328AU50"/>
<dbReference type="Proteomes" id="UP000249725">
    <property type="component" value="Unassembled WGS sequence"/>
</dbReference>
<dbReference type="InterPro" id="IPR004360">
    <property type="entry name" value="Glyas_Fos-R_dOase_dom"/>
</dbReference>
<sequence>MGEALETERPAAAAVEVKGGVAPYLMVDGAIKAAEFYGRAFGATTADIYPPDEQGRTMHVHLYVNGSSIMMSDPYPEHGCPWEAPQGFSLCVMSGDCDADFKRAVDAGCQAMMEPADMFYGDRYAQVRDPFGYVWGFNQVRR</sequence>